<dbReference type="Proteomes" id="UP000190105">
    <property type="component" value="Unassembled WGS sequence"/>
</dbReference>
<feature type="domain" description="TRAM" evidence="9">
    <location>
        <begin position="375"/>
        <end position="443"/>
    </location>
</feature>
<dbReference type="Pfam" id="PF18693">
    <property type="entry name" value="TRAM_2"/>
    <property type="match status" value="1"/>
</dbReference>
<keyword evidence="6 8" id="KW-0408">Iron</keyword>
<feature type="domain" description="MTTase N-terminal" evidence="10">
    <location>
        <begin position="3"/>
        <end position="119"/>
    </location>
</feature>
<keyword evidence="12" id="KW-0687">Ribonucleoprotein</keyword>
<evidence type="ECO:0000259" key="10">
    <source>
        <dbReference type="PROSITE" id="PS51449"/>
    </source>
</evidence>
<dbReference type="InterPro" id="IPR006638">
    <property type="entry name" value="Elp3/MiaA/NifB-like_rSAM"/>
</dbReference>
<keyword evidence="12" id="KW-0689">Ribosomal protein</keyword>
<dbReference type="GO" id="GO:0035600">
    <property type="term" value="P:tRNA methylthiolation"/>
    <property type="evidence" value="ECO:0007669"/>
    <property type="project" value="UniProtKB-ARBA"/>
</dbReference>
<dbReference type="FunFam" id="3.80.30.20:FF:000001">
    <property type="entry name" value="tRNA-2-methylthio-N(6)-dimethylallyladenosine synthase 2"/>
    <property type="match status" value="1"/>
</dbReference>
<organism evidence="12 13">
    <name type="scientific">Caloramator quimbayensis</name>
    <dbReference type="NCBI Taxonomy" id="1147123"/>
    <lineage>
        <taxon>Bacteria</taxon>
        <taxon>Bacillati</taxon>
        <taxon>Bacillota</taxon>
        <taxon>Clostridia</taxon>
        <taxon>Eubacteriales</taxon>
        <taxon>Clostridiaceae</taxon>
        <taxon>Caloramator</taxon>
    </lineage>
</organism>
<evidence type="ECO:0000256" key="3">
    <source>
        <dbReference type="ARBA" id="ARBA00022679"/>
    </source>
</evidence>
<comment type="similarity">
    <text evidence="8">Belongs to the methylthiotransferase family. RimO subfamily.</text>
</comment>
<evidence type="ECO:0000256" key="1">
    <source>
        <dbReference type="ARBA" id="ARBA00022485"/>
    </source>
</evidence>
<dbReference type="PROSITE" id="PS50926">
    <property type="entry name" value="TRAM"/>
    <property type="match status" value="1"/>
</dbReference>
<dbReference type="InterPro" id="IPR007197">
    <property type="entry name" value="rSAM"/>
</dbReference>
<keyword evidence="13" id="KW-1185">Reference proteome</keyword>
<accession>A0A1T4XB08</accession>
<dbReference type="Pfam" id="PF00919">
    <property type="entry name" value="UPF0004"/>
    <property type="match status" value="1"/>
</dbReference>
<feature type="binding site" evidence="8">
    <location>
        <position position="156"/>
    </location>
    <ligand>
        <name>[4Fe-4S] cluster</name>
        <dbReference type="ChEBI" id="CHEBI:49883"/>
        <label>2</label>
        <note>4Fe-4S-S-AdoMet</note>
    </ligand>
</feature>
<dbReference type="EC" id="2.8.4.4" evidence="8"/>
<dbReference type="FunFam" id="3.40.50.12160:FF:000002">
    <property type="entry name" value="Ribosomal protein S12 methylthiotransferase RimO"/>
    <property type="match status" value="1"/>
</dbReference>
<keyword evidence="5 8" id="KW-0479">Metal-binding</keyword>
<dbReference type="InterPro" id="IPR005839">
    <property type="entry name" value="Methylthiotransferase"/>
</dbReference>
<dbReference type="InterPro" id="IPR038135">
    <property type="entry name" value="Methylthiotransferase_N_sf"/>
</dbReference>
<dbReference type="RefSeq" id="WP_078696277.1">
    <property type="nucleotide sequence ID" value="NZ_FUYH01000007.1"/>
</dbReference>
<evidence type="ECO:0000259" key="11">
    <source>
        <dbReference type="PROSITE" id="PS51918"/>
    </source>
</evidence>
<feature type="domain" description="Radical SAM core" evidence="11">
    <location>
        <begin position="142"/>
        <end position="372"/>
    </location>
</feature>
<evidence type="ECO:0000313" key="13">
    <source>
        <dbReference type="Proteomes" id="UP000190105"/>
    </source>
</evidence>
<dbReference type="SFLD" id="SFLDG01082">
    <property type="entry name" value="B12-binding_domain_containing"/>
    <property type="match status" value="1"/>
</dbReference>
<dbReference type="InterPro" id="IPR020612">
    <property type="entry name" value="Methylthiotransferase_CS"/>
</dbReference>
<keyword evidence="2 8" id="KW-0963">Cytoplasm</keyword>
<dbReference type="GO" id="GO:0005829">
    <property type="term" value="C:cytosol"/>
    <property type="evidence" value="ECO:0007669"/>
    <property type="project" value="TreeGrafter"/>
</dbReference>
<name>A0A1T4XB08_9CLOT</name>
<dbReference type="SFLD" id="SFLDS00029">
    <property type="entry name" value="Radical_SAM"/>
    <property type="match status" value="1"/>
</dbReference>
<sequence>MNLNIGFVSLGCDKNRIDSEIMLSKLSKEGYKIVNDEKEADIIIINTCGFINSAKEESINTILEMAENKKTGRCKLIIVAGCMAERYKGELLEEMPEIDAVVGTGNYYDICNIVKEALSGKYGIVKTDNLNYNFNYEERILTTPKHYAYIKIAEGCDNQCSYCIIPKLRGKFRSRDMDSIIHEAKELSKKGVKEIILVAQDTTMYGVDIYGKRMLPQLLKNLEAIEEIQWIRVMYSYPEKISDELIETIAKSNKICHYFDIPIQHISNNILKQMKRASSSEEIITKINNIRNKVPDAVIRTSLIVGFPGETEEDFNKLKQFLMDYKLDRVGVFTYSIEKDTIAAKMKDQIDDDIKNKRKDILMKLQSEISFNKNKEQIGKIIDVIIDGKTKNNQYYGRTYKDAPEIDQQVFINCNDNKIDIGTIIKVKIIKAYTYDLIGVVYDESCK</sequence>
<dbReference type="GO" id="GO:0103039">
    <property type="term" value="F:protein methylthiotransferase activity"/>
    <property type="evidence" value="ECO:0007669"/>
    <property type="project" value="UniProtKB-EC"/>
</dbReference>
<comment type="function">
    <text evidence="8">Catalyzes the methylthiolation of an aspartic acid residue of ribosomal protein uS12.</text>
</comment>
<keyword evidence="3 8" id="KW-0808">Transferase</keyword>
<evidence type="ECO:0000259" key="9">
    <source>
        <dbReference type="PROSITE" id="PS50926"/>
    </source>
</evidence>
<dbReference type="Gene3D" id="2.40.50.140">
    <property type="entry name" value="Nucleic acid-binding proteins"/>
    <property type="match status" value="1"/>
</dbReference>
<dbReference type="GO" id="GO:0140101">
    <property type="term" value="F:catalytic activity, acting on a tRNA"/>
    <property type="evidence" value="ECO:0007669"/>
    <property type="project" value="UniProtKB-ARBA"/>
</dbReference>
<evidence type="ECO:0000256" key="2">
    <source>
        <dbReference type="ARBA" id="ARBA00022490"/>
    </source>
</evidence>
<evidence type="ECO:0000256" key="5">
    <source>
        <dbReference type="ARBA" id="ARBA00022723"/>
    </source>
</evidence>
<dbReference type="CDD" id="cd01335">
    <property type="entry name" value="Radical_SAM"/>
    <property type="match status" value="1"/>
</dbReference>
<dbReference type="PROSITE" id="PS01278">
    <property type="entry name" value="MTTASE_RADICAL"/>
    <property type="match status" value="1"/>
</dbReference>
<feature type="binding site" evidence="8">
    <location>
        <position position="12"/>
    </location>
    <ligand>
        <name>[4Fe-4S] cluster</name>
        <dbReference type="ChEBI" id="CHEBI:49883"/>
        <label>1</label>
    </ligand>
</feature>
<dbReference type="Gene3D" id="3.40.50.12160">
    <property type="entry name" value="Methylthiotransferase, N-terminal domain"/>
    <property type="match status" value="1"/>
</dbReference>
<dbReference type="Pfam" id="PF04055">
    <property type="entry name" value="Radical_SAM"/>
    <property type="match status" value="1"/>
</dbReference>
<comment type="catalytic activity">
    <reaction evidence="8">
        <text>L-aspartate(89)-[ribosomal protein uS12]-hydrogen + (sulfur carrier)-SH + AH2 + 2 S-adenosyl-L-methionine = 3-methylsulfanyl-L-aspartate(89)-[ribosomal protein uS12]-hydrogen + (sulfur carrier)-H + 5'-deoxyadenosine + L-methionine + A + S-adenosyl-L-homocysteine + 2 H(+)</text>
        <dbReference type="Rhea" id="RHEA:37087"/>
        <dbReference type="Rhea" id="RHEA-COMP:10460"/>
        <dbReference type="Rhea" id="RHEA-COMP:10461"/>
        <dbReference type="Rhea" id="RHEA-COMP:14737"/>
        <dbReference type="Rhea" id="RHEA-COMP:14739"/>
        <dbReference type="ChEBI" id="CHEBI:13193"/>
        <dbReference type="ChEBI" id="CHEBI:15378"/>
        <dbReference type="ChEBI" id="CHEBI:17319"/>
        <dbReference type="ChEBI" id="CHEBI:17499"/>
        <dbReference type="ChEBI" id="CHEBI:29917"/>
        <dbReference type="ChEBI" id="CHEBI:29961"/>
        <dbReference type="ChEBI" id="CHEBI:57844"/>
        <dbReference type="ChEBI" id="CHEBI:57856"/>
        <dbReference type="ChEBI" id="CHEBI:59789"/>
        <dbReference type="ChEBI" id="CHEBI:64428"/>
        <dbReference type="ChEBI" id="CHEBI:73599"/>
        <dbReference type="EC" id="2.8.4.4"/>
    </reaction>
</comment>
<dbReference type="SFLD" id="SFLDG01061">
    <property type="entry name" value="methylthiotransferase"/>
    <property type="match status" value="1"/>
</dbReference>
<evidence type="ECO:0000256" key="7">
    <source>
        <dbReference type="ARBA" id="ARBA00023014"/>
    </source>
</evidence>
<dbReference type="PROSITE" id="PS51918">
    <property type="entry name" value="RADICAL_SAM"/>
    <property type="match status" value="1"/>
</dbReference>
<dbReference type="GO" id="GO:0035599">
    <property type="term" value="F:aspartic acid methylthiotransferase activity"/>
    <property type="evidence" value="ECO:0007669"/>
    <property type="project" value="TreeGrafter"/>
</dbReference>
<evidence type="ECO:0000256" key="4">
    <source>
        <dbReference type="ARBA" id="ARBA00022691"/>
    </source>
</evidence>
<dbReference type="STRING" id="1147123.SAMN05443428_107138"/>
<comment type="cofactor">
    <cofactor evidence="8">
        <name>[4Fe-4S] cluster</name>
        <dbReference type="ChEBI" id="CHEBI:49883"/>
    </cofactor>
    <text evidence="8">Binds 2 [4Fe-4S] clusters. One cluster is coordinated with 3 cysteines and an exchangeable S-adenosyl-L-methionine.</text>
</comment>
<dbReference type="AlphaFoldDB" id="A0A1T4XB08"/>
<dbReference type="GO" id="GO:0046872">
    <property type="term" value="F:metal ion binding"/>
    <property type="evidence" value="ECO:0007669"/>
    <property type="project" value="UniProtKB-KW"/>
</dbReference>
<dbReference type="InterPro" id="IPR013848">
    <property type="entry name" value="Methylthiotransferase_N"/>
</dbReference>
<dbReference type="NCBIfam" id="TIGR01125">
    <property type="entry name" value="30S ribosomal protein S12 methylthiotransferase RimO"/>
    <property type="match status" value="1"/>
</dbReference>
<reference evidence="13" key="1">
    <citation type="submission" date="2017-02" db="EMBL/GenBank/DDBJ databases">
        <authorList>
            <person name="Varghese N."/>
            <person name="Submissions S."/>
        </authorList>
    </citation>
    <scope>NUCLEOTIDE SEQUENCE [LARGE SCALE GENOMIC DNA]</scope>
    <source>
        <strain evidence="13">USBA 833</strain>
    </source>
</reference>
<dbReference type="InterPro" id="IPR005840">
    <property type="entry name" value="Ribosomal_uS12_MeSTrfase_RimO"/>
</dbReference>
<dbReference type="InterPro" id="IPR012340">
    <property type="entry name" value="NA-bd_OB-fold"/>
</dbReference>
<evidence type="ECO:0000256" key="8">
    <source>
        <dbReference type="HAMAP-Rule" id="MF_01865"/>
    </source>
</evidence>
<dbReference type="PANTHER" id="PTHR43837">
    <property type="entry name" value="RIBOSOMAL PROTEIN S12 METHYLTHIOTRANSFERASE RIMO"/>
    <property type="match status" value="1"/>
</dbReference>
<dbReference type="GO" id="GO:0005840">
    <property type="term" value="C:ribosome"/>
    <property type="evidence" value="ECO:0007669"/>
    <property type="project" value="UniProtKB-KW"/>
</dbReference>
<dbReference type="PANTHER" id="PTHR43837:SF1">
    <property type="entry name" value="RIBOSOMAL PROTEIN US12 METHYLTHIOTRANSFERASE RIMO"/>
    <property type="match status" value="1"/>
</dbReference>
<proteinExistence type="inferred from homology"/>
<dbReference type="InterPro" id="IPR058240">
    <property type="entry name" value="rSAM_sf"/>
</dbReference>
<evidence type="ECO:0000256" key="6">
    <source>
        <dbReference type="ARBA" id="ARBA00023004"/>
    </source>
</evidence>
<gene>
    <name evidence="8" type="primary">rimO</name>
    <name evidence="12" type="ORF">SAMN05443428_107138</name>
</gene>
<dbReference type="OrthoDB" id="9805215at2"/>
<dbReference type="InterPro" id="IPR023404">
    <property type="entry name" value="rSAM_horseshoe"/>
</dbReference>
<comment type="subcellular location">
    <subcellularLocation>
        <location evidence="8">Cytoplasm</location>
    </subcellularLocation>
</comment>
<dbReference type="InterPro" id="IPR002792">
    <property type="entry name" value="TRAM_dom"/>
</dbReference>
<keyword evidence="4 8" id="KW-0949">S-adenosyl-L-methionine</keyword>
<dbReference type="SUPFAM" id="SSF102114">
    <property type="entry name" value="Radical SAM enzymes"/>
    <property type="match status" value="1"/>
</dbReference>
<dbReference type="HAMAP" id="MF_01865">
    <property type="entry name" value="MTTase_RimO"/>
    <property type="match status" value="1"/>
</dbReference>
<dbReference type="EMBL" id="FUYH01000007">
    <property type="protein sequence ID" value="SKA86780.1"/>
    <property type="molecule type" value="Genomic_DNA"/>
</dbReference>
<protein>
    <recommendedName>
        <fullName evidence="8">Ribosomal protein uS12 methylthiotransferase RimO</fullName>
        <shortName evidence="8">uS12 MTTase</shortName>
        <shortName evidence="8">uS12 methylthiotransferase</shortName>
        <ecNumber evidence="8">2.8.4.4</ecNumber>
    </recommendedName>
    <alternativeName>
        <fullName evidence="8">Ribosomal protein uS12 (aspartate-C(3))-methylthiotransferase</fullName>
    </alternativeName>
    <alternativeName>
        <fullName evidence="8">Ribosome maturation factor RimO</fullName>
    </alternativeName>
</protein>
<dbReference type="PROSITE" id="PS51449">
    <property type="entry name" value="MTTASE_N"/>
    <property type="match status" value="1"/>
</dbReference>
<dbReference type="Gene3D" id="3.80.30.20">
    <property type="entry name" value="tm_1862 like domain"/>
    <property type="match status" value="1"/>
</dbReference>
<feature type="binding site" evidence="8">
    <location>
        <position position="163"/>
    </location>
    <ligand>
        <name>[4Fe-4S] cluster</name>
        <dbReference type="ChEBI" id="CHEBI:49883"/>
        <label>2</label>
        <note>4Fe-4S-S-AdoMet</note>
    </ligand>
</feature>
<dbReference type="NCBIfam" id="TIGR00089">
    <property type="entry name" value="MiaB/RimO family radical SAM methylthiotransferase"/>
    <property type="match status" value="1"/>
</dbReference>
<dbReference type="GO" id="GO:0051539">
    <property type="term" value="F:4 iron, 4 sulfur cluster binding"/>
    <property type="evidence" value="ECO:0007669"/>
    <property type="project" value="UniProtKB-UniRule"/>
</dbReference>
<evidence type="ECO:0000313" key="12">
    <source>
        <dbReference type="EMBL" id="SKA86780.1"/>
    </source>
</evidence>
<keyword evidence="7 8" id="KW-0411">Iron-sulfur</keyword>
<feature type="binding site" evidence="8">
    <location>
        <position position="160"/>
    </location>
    <ligand>
        <name>[4Fe-4S] cluster</name>
        <dbReference type="ChEBI" id="CHEBI:49883"/>
        <label>2</label>
        <note>4Fe-4S-S-AdoMet</note>
    </ligand>
</feature>
<feature type="binding site" evidence="8">
    <location>
        <position position="82"/>
    </location>
    <ligand>
        <name>[4Fe-4S] cluster</name>
        <dbReference type="ChEBI" id="CHEBI:49883"/>
        <label>1</label>
    </ligand>
</feature>
<feature type="binding site" evidence="8">
    <location>
        <position position="48"/>
    </location>
    <ligand>
        <name>[4Fe-4S] cluster</name>
        <dbReference type="ChEBI" id="CHEBI:49883"/>
        <label>1</label>
    </ligand>
</feature>
<keyword evidence="1 8" id="KW-0004">4Fe-4S</keyword>
<dbReference type="SMART" id="SM00729">
    <property type="entry name" value="Elp3"/>
    <property type="match status" value="1"/>
</dbReference>
<dbReference type="SFLD" id="SFLDF00274">
    <property type="entry name" value="ribosomal_protein_S12_methylth"/>
    <property type="match status" value="1"/>
</dbReference>